<dbReference type="PANTHER" id="PTHR33129:SF1">
    <property type="entry name" value="ATP-BINDING PROTEIN"/>
    <property type="match status" value="1"/>
</dbReference>
<dbReference type="GeneID" id="18238619"/>
<dbReference type="EMBL" id="GL882884">
    <property type="protein sequence ID" value="EGF80360.1"/>
    <property type="molecule type" value="Genomic_DNA"/>
</dbReference>
<reference evidence="1 2" key="1">
    <citation type="submission" date="2009-12" db="EMBL/GenBank/DDBJ databases">
        <title>The draft genome of Batrachochytrium dendrobatidis.</title>
        <authorList>
            <consortium name="US DOE Joint Genome Institute (JGI-PGF)"/>
            <person name="Kuo A."/>
            <person name="Salamov A."/>
            <person name="Schmutz J."/>
            <person name="Lucas S."/>
            <person name="Pitluck S."/>
            <person name="Rosenblum E."/>
            <person name="Stajich J."/>
            <person name="Eisen M."/>
            <person name="Grigoriev I.V."/>
        </authorList>
    </citation>
    <scope>NUCLEOTIDE SEQUENCE [LARGE SCALE GENOMIC DNA]</scope>
    <source>
        <strain evidence="2">JAM81 / FGSC 10211</strain>
    </source>
</reference>
<dbReference type="Proteomes" id="UP000007241">
    <property type="component" value="Unassembled WGS sequence"/>
</dbReference>
<dbReference type="InterPro" id="IPR052980">
    <property type="entry name" value="Crinkler_effector"/>
</dbReference>
<dbReference type="OrthoDB" id="2303713at2759"/>
<accession>F4P391</accession>
<sequence>MHCTINRSEPGFTQYNPNIVLDCSQAFTNSSLCILACQTYLCSSSNSIDGNCCFHASNQEKYQSSKDSVVTCNFSFLSFHFLMLSAMSSTKHRPNPRKRPIDLVTPEFPPLPAISSLKATVEFAAKSQEALRSIPTISTNLASLFLPLISPNRLQRRFRVEENTVFVVMTKSYPLLKNELDLFSVKDFYGIYVRGPVGVGKSYLLYLLAAEYRLNRENYRVTYINNCAAWRAYKFGYILRELVTTFYDDTIGEKSIVEWCQAVTESNKEEEMMMMMMESLVNYIHLNKLQWIVIFDQHNALFDPSVIKDFPFSLINYLSNHQNSNIKIIVSASASNEGYPTKMKGWHTHDLSSHRFDQEEFKVWCDHYLLEDNTKVDHESEEAMDALFWTGGVPYELDLLWKQPEKCLIEKTILYRRERFRDMAFSHGKFCDKLSDEKKNNLKECISRMALRLSPPEINIGMDRQLFNIIEDEDGHKIITALNPVARRALLGYHGRGLMTSLGFVAEIVLKETYYPNSIKGKISEMYITTMLELSQLFTFEFRKVANIAKIGSPEDSTERKSIEIKSVVRFLTNKLPPKTSFHKNITSLFVPESPNYPRFDFFLWDSKRQIMMGFQVTVHNPFSDHPKMTNSQTWQRFCFGNSKQTPMELYWVVPKRCIGTDTASVVNDSIILFEDLISDFPALGKLNH</sequence>
<name>F4P391_BATDJ</name>
<evidence type="ECO:0000313" key="2">
    <source>
        <dbReference type="Proteomes" id="UP000007241"/>
    </source>
</evidence>
<organism evidence="1 2">
    <name type="scientific">Batrachochytrium dendrobatidis (strain JAM81 / FGSC 10211)</name>
    <name type="common">Frog chytrid fungus</name>
    <dbReference type="NCBI Taxonomy" id="684364"/>
    <lineage>
        <taxon>Eukaryota</taxon>
        <taxon>Fungi</taxon>
        <taxon>Fungi incertae sedis</taxon>
        <taxon>Chytridiomycota</taxon>
        <taxon>Chytridiomycota incertae sedis</taxon>
        <taxon>Chytridiomycetes</taxon>
        <taxon>Rhizophydiales</taxon>
        <taxon>Rhizophydiales incertae sedis</taxon>
        <taxon>Batrachochytrium</taxon>
    </lineage>
</organism>
<proteinExistence type="predicted"/>
<protein>
    <submittedName>
        <fullName evidence="1">Uncharacterized protein</fullName>
    </submittedName>
</protein>
<dbReference type="RefSeq" id="XP_006678949.1">
    <property type="nucleotide sequence ID" value="XM_006678886.1"/>
</dbReference>
<dbReference type="PANTHER" id="PTHR33129">
    <property type="entry name" value="PROTEIN KINASE DOMAIN-CONTAINING PROTEIN-RELATED"/>
    <property type="match status" value="1"/>
</dbReference>
<keyword evidence="2" id="KW-1185">Reference proteome</keyword>
<dbReference type="InParanoid" id="F4P391"/>
<gene>
    <name evidence="1" type="ORF">BATDEDRAFT_24863</name>
</gene>
<dbReference type="OMA" id="CEEWWIS"/>
<dbReference type="InterPro" id="IPR027417">
    <property type="entry name" value="P-loop_NTPase"/>
</dbReference>
<evidence type="ECO:0000313" key="1">
    <source>
        <dbReference type="EMBL" id="EGF80360.1"/>
    </source>
</evidence>
<dbReference type="AlphaFoldDB" id="F4P391"/>
<dbReference type="Gene3D" id="3.40.50.300">
    <property type="entry name" value="P-loop containing nucleotide triphosphate hydrolases"/>
    <property type="match status" value="1"/>
</dbReference>
<dbReference type="SUPFAM" id="SSF52540">
    <property type="entry name" value="P-loop containing nucleoside triphosphate hydrolases"/>
    <property type="match status" value="1"/>
</dbReference>
<dbReference type="HOGENOM" id="CLU_452671_0_0_1"/>